<dbReference type="PIRSF" id="PIRSF008153">
    <property type="entry name" value="FMR1_interacting"/>
    <property type="match status" value="1"/>
</dbReference>
<keyword evidence="2" id="KW-1185">Reference proteome</keyword>
<dbReference type="GO" id="GO:0031267">
    <property type="term" value="F:small GTPase binding"/>
    <property type="evidence" value="ECO:0007669"/>
    <property type="project" value="InterPro"/>
</dbReference>
<dbReference type="GO" id="GO:0030833">
    <property type="term" value="P:regulation of actin filament polymerization"/>
    <property type="evidence" value="ECO:0007669"/>
    <property type="project" value="InterPro"/>
</dbReference>
<dbReference type="InterPro" id="IPR008081">
    <property type="entry name" value="Cytoplasmic_FMR1-int"/>
</dbReference>
<name>A0A314ZI94_PRUYE</name>
<comment type="caution">
    <text evidence="1">The sequence shown here is derived from an EMBL/GenBank/DDBJ whole genome shotgun (WGS) entry which is preliminary data.</text>
</comment>
<dbReference type="OrthoDB" id="10265867at2759"/>
<accession>A0A314ZI94</accession>
<protein>
    <submittedName>
        <fullName evidence="1">Protein PIR</fullName>
    </submittedName>
</protein>
<dbReference type="AlphaFoldDB" id="A0A314ZI94"/>
<dbReference type="PANTHER" id="PTHR12195">
    <property type="entry name" value="CYTOPLASMIC FMR1-INTERACTING PROTEIN-RELATED"/>
    <property type="match status" value="1"/>
</dbReference>
<evidence type="ECO:0000313" key="1">
    <source>
        <dbReference type="EMBL" id="PQQ21202.1"/>
    </source>
</evidence>
<proteinExistence type="predicted"/>
<dbReference type="EMBL" id="PJQY01000018">
    <property type="protein sequence ID" value="PQQ21202.1"/>
    <property type="molecule type" value="Genomic_DNA"/>
</dbReference>
<reference evidence="1 2" key="1">
    <citation type="submission" date="2018-02" db="EMBL/GenBank/DDBJ databases">
        <title>Draft genome of wild Prunus yedoensis var. nudiflora.</title>
        <authorList>
            <person name="Baek S."/>
            <person name="Kim J.-H."/>
            <person name="Choi K."/>
            <person name="Kim G.-B."/>
            <person name="Cho A."/>
            <person name="Jang H."/>
            <person name="Shin C.-H."/>
            <person name="Yu H.-J."/>
            <person name="Mun J.-H."/>
        </authorList>
    </citation>
    <scope>NUCLEOTIDE SEQUENCE [LARGE SCALE GENOMIC DNA]</scope>
    <source>
        <strain evidence="2">cv. Jeju island</strain>
        <tissue evidence="1">Leaf</tissue>
    </source>
</reference>
<dbReference type="STRING" id="2094558.A0A314ZI94"/>
<organism evidence="1 2">
    <name type="scientific">Prunus yedoensis var. nudiflora</name>
    <dbReference type="NCBI Taxonomy" id="2094558"/>
    <lineage>
        <taxon>Eukaryota</taxon>
        <taxon>Viridiplantae</taxon>
        <taxon>Streptophyta</taxon>
        <taxon>Embryophyta</taxon>
        <taxon>Tracheophyta</taxon>
        <taxon>Spermatophyta</taxon>
        <taxon>Magnoliopsida</taxon>
        <taxon>eudicotyledons</taxon>
        <taxon>Gunneridae</taxon>
        <taxon>Pentapetalae</taxon>
        <taxon>rosids</taxon>
        <taxon>fabids</taxon>
        <taxon>Rosales</taxon>
        <taxon>Rosaceae</taxon>
        <taxon>Amygdaloideae</taxon>
        <taxon>Amygdaleae</taxon>
        <taxon>Prunus</taxon>
    </lineage>
</organism>
<dbReference type="Pfam" id="PF05994">
    <property type="entry name" value="FragX_IP"/>
    <property type="match status" value="1"/>
</dbReference>
<gene>
    <name evidence="1" type="ORF">Pyn_24138</name>
</gene>
<dbReference type="Proteomes" id="UP000250321">
    <property type="component" value="Unassembled WGS sequence"/>
</dbReference>
<evidence type="ECO:0000313" key="2">
    <source>
        <dbReference type="Proteomes" id="UP000250321"/>
    </source>
</evidence>
<sequence length="523" mass="58646">MTRVKLLGRMIDLRSLIAERMNKVFRDNIEFLFDRFESQDLCAIVELENLLDILKHAHGLLSRDLSIDSFSLMLNEMQENISLVSYCSRLASQIWSEMQNDFLPNFILCNTTQRFIRSSKVPLVPIQKPSVPYAKPNFYCGTQDLNAAHQSFARLHSGFFGMPHIFSIVRLLGSRSLPWLIRALLDHISNKIATLEPMITGLQEALPKSIGLLPFDGGVTGCMRLVKEQLNWGTKSQLKAEVLRGIKEIGSVLYWLGLLDIVLRETDTTHFMQTAPWLGLLPGADGQILHSQDGGESPIVNLFKSATSVIVSNPGCPNPTSFHTLSKQAEAADLLYKANMNTGSVLEYALAFTSAALDKYCSKWSAVPKTGFIDITTSKDFYRIYSGLQIWYLEDSVRVPPSSHEVLGDSVAWGGCTIIYLLGQQLHFELLDFSYQVLNVAEVEIASITQTHKSPHFFQGWDGLLEVMKKARRLNNHVFSMLKARCPLEDKTACAIKQSGAPLHRIKFENTVSAFETLPQKEA</sequence>